<dbReference type="Proteomes" id="UP001589854">
    <property type="component" value="Unassembled WGS sequence"/>
</dbReference>
<dbReference type="InterPro" id="IPR013783">
    <property type="entry name" value="Ig-like_fold"/>
</dbReference>
<dbReference type="InterPro" id="IPR011635">
    <property type="entry name" value="CARDB"/>
</dbReference>
<name>A0ABV6GLI7_9BACI</name>
<reference evidence="2 3" key="1">
    <citation type="submission" date="2024-09" db="EMBL/GenBank/DDBJ databases">
        <authorList>
            <person name="Sun Q."/>
            <person name="Mori K."/>
        </authorList>
    </citation>
    <scope>NUCLEOTIDE SEQUENCE [LARGE SCALE GENOMIC DNA]</scope>
    <source>
        <strain evidence="2 3">CCM 7228</strain>
    </source>
</reference>
<evidence type="ECO:0000313" key="3">
    <source>
        <dbReference type="Proteomes" id="UP001589854"/>
    </source>
</evidence>
<dbReference type="RefSeq" id="WP_378937442.1">
    <property type="nucleotide sequence ID" value="NZ_JBHLVO010000024.1"/>
</dbReference>
<keyword evidence="3" id="KW-1185">Reference proteome</keyword>
<protein>
    <submittedName>
        <fullName evidence="2">CARDB domain-containing protein</fullName>
    </submittedName>
</protein>
<evidence type="ECO:0000259" key="1">
    <source>
        <dbReference type="Pfam" id="PF07705"/>
    </source>
</evidence>
<proteinExistence type="predicted"/>
<dbReference type="EMBL" id="JBHLVO010000024">
    <property type="protein sequence ID" value="MFC0273792.1"/>
    <property type="molecule type" value="Genomic_DNA"/>
</dbReference>
<accession>A0ABV6GLI7</accession>
<gene>
    <name evidence="2" type="ORF">ACFFIX_20605</name>
</gene>
<evidence type="ECO:0000313" key="2">
    <source>
        <dbReference type="EMBL" id="MFC0273792.1"/>
    </source>
</evidence>
<dbReference type="Gene3D" id="2.60.40.10">
    <property type="entry name" value="Immunoglobulins"/>
    <property type="match status" value="1"/>
</dbReference>
<dbReference type="Pfam" id="PF07705">
    <property type="entry name" value="CARDB"/>
    <property type="match status" value="1"/>
</dbReference>
<organism evidence="2 3">
    <name type="scientific">Metabacillus herbersteinensis</name>
    <dbReference type="NCBI Taxonomy" id="283816"/>
    <lineage>
        <taxon>Bacteria</taxon>
        <taxon>Bacillati</taxon>
        <taxon>Bacillota</taxon>
        <taxon>Bacilli</taxon>
        <taxon>Bacillales</taxon>
        <taxon>Bacillaceae</taxon>
        <taxon>Metabacillus</taxon>
    </lineage>
</organism>
<sequence>MKRITLCSLVLILLFGIYPFENIVDASQLKSVTTDNGTYTGTMGWEEKREYSYPQSWIGNFPATYEYDAGGYTGTLNAKKIILTPLEKIYHKDPIYRTENRNFTKTKTGTYSNKNSSNFSSNFNVNEDGYSGSIPRTGVTWTTNYNTGRKKTLTNQWTDTTFRVRTSDVPEPSNISGTYYDSGSGQNVSYSLPKSGGLYSIDNASTFVYSTSYGRAENYDRIGNTKLGYMSPNSTQYWSFTKNFSDSKPRPPSDYYGPDGGEFGTTGWTLVDYNWDECCVRDARNSAWHYKTAVDGYVWVSDAGLEQRYRKGVYLKYRKSVTGNKYRQNYSGTFNLPNTIKDYTGTATYKGSLSKQVFDYWNEYYTADKWKIQVVYEGTIYSTNLKADSIQIVAIDNTPVNHLVKGEEYKAKVIYSNNGDLDAERHVNSVYEDGTWEGGGIYLDPLGKGESRTNYYTFTPDETGLTEYTLHVNTMRDVKETTYTDNSVSTNIYVNTRPEITMRYDPVDVWEGDNVNVCATPTDEDNDLLNVGIYSRKDNNQTVELMKQNNVRSGQKVCVTIPKVEPGDYALTSTVDDGRDDNEVSTTFTAKELKIKGYVEHTPEWTEKHLMIGNLPNQFYSGEKYILKSDVSPYPIDYVSVYFSGYQVNGNLYTKTVSLSYRTNILRVGDLYDQAFVEGGTQLRQGANTFNFEVRYSNGIIKKDIVTTEIIGDVFDVFRIHKTK</sequence>
<feature type="domain" description="CARDB" evidence="1">
    <location>
        <begin position="397"/>
        <end position="489"/>
    </location>
</feature>
<comment type="caution">
    <text evidence="2">The sequence shown here is derived from an EMBL/GenBank/DDBJ whole genome shotgun (WGS) entry which is preliminary data.</text>
</comment>